<protein>
    <submittedName>
        <fullName evidence="1">Uncharacterized protein</fullName>
    </submittedName>
</protein>
<feature type="non-terminal residue" evidence="1">
    <location>
        <position position="79"/>
    </location>
</feature>
<dbReference type="Proteomes" id="UP001285636">
    <property type="component" value="Unassembled WGS sequence"/>
</dbReference>
<organism evidence="1 2">
    <name type="scientific">Alkalihalophilus pseudofirmus</name>
    <name type="common">Bacillus pseudofirmus</name>
    <dbReference type="NCBI Taxonomy" id="79885"/>
    <lineage>
        <taxon>Bacteria</taxon>
        <taxon>Bacillati</taxon>
        <taxon>Bacillota</taxon>
        <taxon>Bacilli</taxon>
        <taxon>Bacillales</taxon>
        <taxon>Bacillaceae</taxon>
        <taxon>Alkalihalophilus</taxon>
    </lineage>
</organism>
<comment type="caution">
    <text evidence="1">The sequence shown here is derived from an EMBL/GenBank/DDBJ whole genome shotgun (WGS) entry which is preliminary data.</text>
</comment>
<reference evidence="1" key="1">
    <citation type="submission" date="2023-10" db="EMBL/GenBank/DDBJ databases">
        <title>Screening of Alkalihalophilus pseudofirmusBZ-TG-HK211 and Its Alleviation of Salt Stress on Rapeseed Growth.</title>
        <authorList>
            <person name="Zhao B."/>
            <person name="Guo T."/>
        </authorList>
    </citation>
    <scope>NUCLEOTIDE SEQUENCE</scope>
    <source>
        <strain evidence="1">BZ-TG-HK211</strain>
    </source>
</reference>
<proteinExistence type="predicted"/>
<evidence type="ECO:0000313" key="1">
    <source>
        <dbReference type="EMBL" id="MDV2887782.1"/>
    </source>
</evidence>
<dbReference type="EMBL" id="JAWJAY010000463">
    <property type="protein sequence ID" value="MDV2887782.1"/>
    <property type="molecule type" value="Genomic_DNA"/>
</dbReference>
<evidence type="ECO:0000313" key="2">
    <source>
        <dbReference type="Proteomes" id="UP001285636"/>
    </source>
</evidence>
<gene>
    <name evidence="1" type="ORF">RYX45_21685</name>
</gene>
<dbReference type="AlphaFoldDB" id="A0AAJ2NT06"/>
<name>A0AAJ2NT06_ALKPS</name>
<accession>A0AAJ2NT06</accession>
<sequence>MNRRRNYILSLKINDSVVLDPQVIGDKAVSWFRNLFSKDGWGSLYFSENIHFNNISNSAAERLEDPFSEEVFTTIKGLS</sequence>